<keyword evidence="1" id="KW-1133">Transmembrane helix</keyword>
<organism evidence="2 3">
    <name type="scientific">Polaribacter atrinae</name>
    <dbReference type="NCBI Taxonomy" id="1333662"/>
    <lineage>
        <taxon>Bacteria</taxon>
        <taxon>Pseudomonadati</taxon>
        <taxon>Bacteroidota</taxon>
        <taxon>Flavobacteriia</taxon>
        <taxon>Flavobacteriales</taxon>
        <taxon>Flavobacteriaceae</taxon>
    </lineage>
</organism>
<evidence type="ECO:0000256" key="1">
    <source>
        <dbReference type="SAM" id="Phobius"/>
    </source>
</evidence>
<evidence type="ECO:0000313" key="2">
    <source>
        <dbReference type="EMBL" id="OAD45831.1"/>
    </source>
</evidence>
<reference evidence="2 3" key="1">
    <citation type="submission" date="2016-02" db="EMBL/GenBank/DDBJ databases">
        <title>Draft genome sequence of Polaribacter atrinae KACC17473.</title>
        <authorList>
            <person name="Shin S.-K."/>
            <person name="Yi H."/>
        </authorList>
    </citation>
    <scope>NUCLEOTIDE SEQUENCE [LARGE SCALE GENOMIC DNA]</scope>
    <source>
        <strain evidence="2 3">KACC 17473</strain>
    </source>
</reference>
<feature type="transmembrane region" description="Helical" evidence="1">
    <location>
        <begin position="12"/>
        <end position="30"/>
    </location>
</feature>
<feature type="transmembrane region" description="Helical" evidence="1">
    <location>
        <begin position="69"/>
        <end position="91"/>
    </location>
</feature>
<keyword evidence="1" id="KW-0472">Membrane</keyword>
<feature type="transmembrane region" description="Helical" evidence="1">
    <location>
        <begin position="172"/>
        <end position="193"/>
    </location>
</feature>
<feature type="transmembrane region" description="Helical" evidence="1">
    <location>
        <begin position="150"/>
        <end position="165"/>
    </location>
</feature>
<evidence type="ECO:0000313" key="3">
    <source>
        <dbReference type="Proteomes" id="UP000076923"/>
    </source>
</evidence>
<feature type="transmembrane region" description="Helical" evidence="1">
    <location>
        <begin position="128"/>
        <end position="144"/>
    </location>
</feature>
<dbReference type="Proteomes" id="UP000076923">
    <property type="component" value="Unassembled WGS sequence"/>
</dbReference>
<dbReference type="RefSeq" id="WP_068448793.1">
    <property type="nucleotide sequence ID" value="NZ_CP150660.1"/>
</dbReference>
<feature type="transmembrane region" description="Helical" evidence="1">
    <location>
        <begin position="97"/>
        <end position="116"/>
    </location>
</feature>
<gene>
    <name evidence="2" type="ORF">LPB303_05970</name>
</gene>
<protein>
    <submittedName>
        <fullName evidence="2">Uncharacterized protein</fullName>
    </submittedName>
</protein>
<proteinExistence type="predicted"/>
<accession>A0A176TDX4</accession>
<dbReference type="AlphaFoldDB" id="A0A176TDX4"/>
<dbReference type="EMBL" id="LVWE01000010">
    <property type="protein sequence ID" value="OAD45831.1"/>
    <property type="molecule type" value="Genomic_DNA"/>
</dbReference>
<dbReference type="STRING" id="1333662.LPB303_05970"/>
<name>A0A176TDX4_9FLAO</name>
<sequence length="256" mass="30048">MSVVTSKTFFPAFIKTLGILFFYILIGLFIDSVYVTENYGESQWVANIIMVIVFTVTCFKVSPRIREQLFYAVLLGFFGEYLFSVAMGMYTYRLENVPHYIPMGHALVYAGVLFFMKTTFTKKNHQKLEKILTVIIILYATLFLIFRNDVFGFVMTVGTLLILIKKPRERLFYLTMYLAVAFLEIVGTTYQCWWWPTTAWGIFDFLPSHNPPTGISFFYFLLDLGTLWFYKKRHKIAWSRMKNVRKIRQIKGTVTN</sequence>
<dbReference type="OrthoDB" id="977790at2"/>
<keyword evidence="3" id="KW-1185">Reference proteome</keyword>
<comment type="caution">
    <text evidence="2">The sequence shown here is derived from an EMBL/GenBank/DDBJ whole genome shotgun (WGS) entry which is preliminary data.</text>
</comment>
<feature type="transmembrane region" description="Helical" evidence="1">
    <location>
        <begin position="213"/>
        <end position="230"/>
    </location>
</feature>
<feature type="transmembrane region" description="Helical" evidence="1">
    <location>
        <begin position="42"/>
        <end position="62"/>
    </location>
</feature>
<keyword evidence="1" id="KW-0812">Transmembrane</keyword>